<evidence type="ECO:0000256" key="5">
    <source>
        <dbReference type="ARBA" id="ARBA00022692"/>
    </source>
</evidence>
<dbReference type="Gene3D" id="3.30.450.20">
    <property type="entry name" value="PAS domain"/>
    <property type="match status" value="1"/>
</dbReference>
<evidence type="ECO:0000256" key="8">
    <source>
        <dbReference type="SAM" id="Phobius"/>
    </source>
</evidence>
<dbReference type="STRING" id="1286106.MPL1_10492"/>
<dbReference type="GO" id="GO:0005886">
    <property type="term" value="C:plasma membrane"/>
    <property type="evidence" value="ECO:0007669"/>
    <property type="project" value="UniProtKB-SubCell"/>
</dbReference>
<dbReference type="Gene3D" id="3.30.70.270">
    <property type="match status" value="1"/>
</dbReference>
<comment type="caution">
    <text evidence="10">The sequence shown here is derived from an EMBL/GenBank/DDBJ whole genome shotgun (WGS) entry which is preliminary data.</text>
</comment>
<comment type="subcellular location">
    <subcellularLocation>
        <location evidence="2">Cell membrane</location>
        <topology evidence="2">Multi-pass membrane protein</topology>
    </subcellularLocation>
</comment>
<gene>
    <name evidence="10" type="ORF">MPL1_10492</name>
</gene>
<dbReference type="Pfam" id="PF00990">
    <property type="entry name" value="GGDEF"/>
    <property type="match status" value="1"/>
</dbReference>
<protein>
    <recommendedName>
        <fullName evidence="3">diguanylate cyclase</fullName>
        <ecNumber evidence="3">2.7.7.65</ecNumber>
    </recommendedName>
</protein>
<evidence type="ECO:0000256" key="2">
    <source>
        <dbReference type="ARBA" id="ARBA00004651"/>
    </source>
</evidence>
<dbReference type="Proteomes" id="UP000012019">
    <property type="component" value="Unassembled WGS sequence"/>
</dbReference>
<organism evidence="10 11">
    <name type="scientific">Methylophaga lonarensis MPL</name>
    <dbReference type="NCBI Taxonomy" id="1286106"/>
    <lineage>
        <taxon>Bacteria</taxon>
        <taxon>Pseudomonadati</taxon>
        <taxon>Pseudomonadota</taxon>
        <taxon>Gammaproteobacteria</taxon>
        <taxon>Thiotrichales</taxon>
        <taxon>Piscirickettsiaceae</taxon>
        <taxon>Methylophaga</taxon>
    </lineage>
</organism>
<evidence type="ECO:0000256" key="4">
    <source>
        <dbReference type="ARBA" id="ARBA00022475"/>
    </source>
</evidence>
<keyword evidence="6 8" id="KW-1133">Transmembrane helix</keyword>
<keyword evidence="5 8" id="KW-0812">Transmembrane</keyword>
<dbReference type="InterPro" id="IPR033479">
    <property type="entry name" value="dCache_1"/>
</dbReference>
<dbReference type="InterPro" id="IPR029787">
    <property type="entry name" value="Nucleotide_cyclase"/>
</dbReference>
<dbReference type="InterPro" id="IPR000160">
    <property type="entry name" value="GGDEF_dom"/>
</dbReference>
<proteinExistence type="predicted"/>
<dbReference type="PANTHER" id="PTHR45138:SF26">
    <property type="entry name" value="DIGUANYLATE CYCLASE"/>
    <property type="match status" value="1"/>
</dbReference>
<dbReference type="InterPro" id="IPR050469">
    <property type="entry name" value="Diguanylate_Cyclase"/>
</dbReference>
<dbReference type="PANTHER" id="PTHR45138">
    <property type="entry name" value="REGULATORY COMPONENTS OF SENSORY TRANSDUCTION SYSTEM"/>
    <property type="match status" value="1"/>
</dbReference>
<dbReference type="CDD" id="cd18773">
    <property type="entry name" value="PDC1_HK_sensor"/>
    <property type="match status" value="1"/>
</dbReference>
<dbReference type="SUPFAM" id="SSF55073">
    <property type="entry name" value="Nucleotide cyclase"/>
    <property type="match status" value="1"/>
</dbReference>
<feature type="domain" description="GGDEF" evidence="9">
    <location>
        <begin position="351"/>
        <end position="481"/>
    </location>
</feature>
<dbReference type="FunFam" id="3.30.70.270:FF:000001">
    <property type="entry name" value="Diguanylate cyclase domain protein"/>
    <property type="match status" value="1"/>
</dbReference>
<dbReference type="eggNOG" id="COG3706">
    <property type="taxonomic scope" value="Bacteria"/>
</dbReference>
<evidence type="ECO:0000256" key="1">
    <source>
        <dbReference type="ARBA" id="ARBA00001946"/>
    </source>
</evidence>
<dbReference type="SMART" id="SM00267">
    <property type="entry name" value="GGDEF"/>
    <property type="match status" value="1"/>
</dbReference>
<keyword evidence="11" id="KW-1185">Reference proteome</keyword>
<dbReference type="AlphaFoldDB" id="M7NYS6"/>
<dbReference type="SUPFAM" id="SSF103190">
    <property type="entry name" value="Sensory domain-like"/>
    <property type="match status" value="1"/>
</dbReference>
<feature type="transmembrane region" description="Helical" evidence="8">
    <location>
        <begin position="9"/>
        <end position="33"/>
    </location>
</feature>
<keyword evidence="7 8" id="KW-0472">Membrane</keyword>
<evidence type="ECO:0000313" key="11">
    <source>
        <dbReference type="Proteomes" id="UP000012019"/>
    </source>
</evidence>
<feature type="transmembrane region" description="Helical" evidence="8">
    <location>
        <begin position="288"/>
        <end position="310"/>
    </location>
</feature>
<evidence type="ECO:0000256" key="3">
    <source>
        <dbReference type="ARBA" id="ARBA00012528"/>
    </source>
</evidence>
<sequence length="481" mass="55664">MPIQRRKRFFLIVISLLVLSGFVITSLIGYYVAKDSISSQLREEMLPLTSDNIYSEIQRDLLTPLLISSLMANDTFLREWVEQGEQDAERISNYLEQIQRKYNTITAFFVSDKTMNYYHPSGILKQLDEGDAADRWYFRSRALRDDYEINIDLDTADRSRLSIFVNYQVKDERGRLIGVTGVGLSMEAVGQLIESYQRRYGRQIYFVDRQGEVTLHGESFDEQLHLQNREGLQKLFTRILTSPSASVEFQAEDGRTIYLNSRLVPEFDWYLVVEQVGYPDSQKVESALIFNLLLSLVICVVVLLIAHFTLRGHQRRLEDMATRDKLTGVISRQVFEEVYERAAKDAQRREQPLSLILLDIDHFKKINDDFGHHLGDEVLVGFANLTQRHIRREDVLCRWGGEEFLVLLENCDIERATEIANQLREQVKHHAFHSSQQSLQITISAGVAQLQPGESMSMLLRRCDKALYQAKNEGRDRVISI</sequence>
<dbReference type="GO" id="GO:1902201">
    <property type="term" value="P:negative regulation of bacterial-type flagellum-dependent cell motility"/>
    <property type="evidence" value="ECO:0007669"/>
    <property type="project" value="TreeGrafter"/>
</dbReference>
<dbReference type="InterPro" id="IPR029151">
    <property type="entry name" value="Sensor-like_sf"/>
</dbReference>
<dbReference type="EC" id="2.7.7.65" evidence="3"/>
<dbReference type="Pfam" id="PF02743">
    <property type="entry name" value="dCache_1"/>
    <property type="match status" value="1"/>
</dbReference>
<keyword evidence="4" id="KW-1003">Cell membrane</keyword>
<comment type="cofactor">
    <cofactor evidence="1">
        <name>Mg(2+)</name>
        <dbReference type="ChEBI" id="CHEBI:18420"/>
    </cofactor>
</comment>
<dbReference type="EMBL" id="APHR01000058">
    <property type="protein sequence ID" value="EMR12356.1"/>
    <property type="molecule type" value="Genomic_DNA"/>
</dbReference>
<dbReference type="PATRIC" id="fig|1286106.3.peg.2100"/>
<accession>M7NYS6</accession>
<dbReference type="PROSITE" id="PS50887">
    <property type="entry name" value="GGDEF"/>
    <property type="match status" value="1"/>
</dbReference>
<dbReference type="GO" id="GO:0043709">
    <property type="term" value="P:cell adhesion involved in single-species biofilm formation"/>
    <property type="evidence" value="ECO:0007669"/>
    <property type="project" value="TreeGrafter"/>
</dbReference>
<evidence type="ECO:0000313" key="10">
    <source>
        <dbReference type="EMBL" id="EMR12356.1"/>
    </source>
</evidence>
<dbReference type="GO" id="GO:0052621">
    <property type="term" value="F:diguanylate cyclase activity"/>
    <property type="evidence" value="ECO:0007669"/>
    <property type="project" value="UniProtKB-EC"/>
</dbReference>
<dbReference type="NCBIfam" id="TIGR00254">
    <property type="entry name" value="GGDEF"/>
    <property type="match status" value="1"/>
</dbReference>
<dbReference type="CDD" id="cd01949">
    <property type="entry name" value="GGDEF"/>
    <property type="match status" value="1"/>
</dbReference>
<evidence type="ECO:0000259" key="9">
    <source>
        <dbReference type="PROSITE" id="PS50887"/>
    </source>
</evidence>
<evidence type="ECO:0000256" key="7">
    <source>
        <dbReference type="ARBA" id="ARBA00023136"/>
    </source>
</evidence>
<dbReference type="InterPro" id="IPR043128">
    <property type="entry name" value="Rev_trsase/Diguanyl_cyclase"/>
</dbReference>
<dbReference type="RefSeq" id="WP_009727068.1">
    <property type="nucleotide sequence ID" value="NZ_APHR01000058.1"/>
</dbReference>
<name>M7NYS6_9GAMM</name>
<reference evidence="10 11" key="1">
    <citation type="journal article" date="2013" name="Genome Announc.">
        <title>Draft Genome Sequence of Methylophaga lonarensis MPLT, a Haloalkaliphilic (Non-Methane-Utilizing) Methylotroph.</title>
        <authorList>
            <person name="Shetty S.A."/>
            <person name="Marathe N.P."/>
            <person name="Munot H."/>
            <person name="Antony C.P."/>
            <person name="Dhotre D.P."/>
            <person name="Murrell J.C."/>
            <person name="Shouche Y.S."/>
        </authorList>
    </citation>
    <scope>NUCLEOTIDE SEQUENCE [LARGE SCALE GENOMIC DNA]</scope>
    <source>
        <strain evidence="10 11">MPL</strain>
    </source>
</reference>
<dbReference type="CDD" id="cd18774">
    <property type="entry name" value="PDC2_HK_sensor"/>
    <property type="match status" value="1"/>
</dbReference>
<evidence type="ECO:0000256" key="6">
    <source>
        <dbReference type="ARBA" id="ARBA00022989"/>
    </source>
</evidence>